<dbReference type="SUPFAM" id="SSF48065">
    <property type="entry name" value="DBL homology domain (DH-domain)"/>
    <property type="match status" value="1"/>
</dbReference>
<reference evidence="7 8" key="1">
    <citation type="journal article" date="2018" name="Nat. Ecol. Evol.">
        <title>Genomic signatures of mitonuclear coevolution across populations of Tigriopus californicus.</title>
        <authorList>
            <person name="Barreto F.S."/>
            <person name="Watson E.T."/>
            <person name="Lima T.G."/>
            <person name="Willett C.S."/>
            <person name="Edmands S."/>
            <person name="Li W."/>
            <person name="Burton R.S."/>
        </authorList>
    </citation>
    <scope>NUCLEOTIDE SEQUENCE [LARGE SCALE GENOMIC DNA]</scope>
    <source>
        <strain evidence="7 8">San Diego</strain>
    </source>
</reference>
<dbReference type="InterPro" id="IPR001251">
    <property type="entry name" value="CRAL-TRIO_dom"/>
</dbReference>
<dbReference type="Gene3D" id="2.30.30.40">
    <property type="entry name" value="SH3 Domains"/>
    <property type="match status" value="1"/>
</dbReference>
<protein>
    <recommendedName>
        <fullName evidence="9">DH domain-containing protein</fullName>
    </recommendedName>
</protein>
<dbReference type="PROSITE" id="PS50002">
    <property type="entry name" value="SH3"/>
    <property type="match status" value="1"/>
</dbReference>
<dbReference type="SUPFAM" id="SSF46966">
    <property type="entry name" value="Spectrin repeat"/>
    <property type="match status" value="1"/>
</dbReference>
<comment type="caution">
    <text evidence="7">The sequence shown here is derived from an EMBL/GenBank/DDBJ whole genome shotgun (WGS) entry which is preliminary data.</text>
</comment>
<evidence type="ECO:0008006" key="9">
    <source>
        <dbReference type="Google" id="ProtNLM"/>
    </source>
</evidence>
<keyword evidence="8" id="KW-1185">Reference proteome</keyword>
<feature type="domain" description="DH" evidence="6">
    <location>
        <begin position="588"/>
        <end position="768"/>
    </location>
</feature>
<dbReference type="InterPro" id="IPR011993">
    <property type="entry name" value="PH-like_dom_sf"/>
</dbReference>
<dbReference type="InterPro" id="IPR051336">
    <property type="entry name" value="RhoGEF_Guanine_NuclExch_SF"/>
</dbReference>
<dbReference type="PROSITE" id="PS00741">
    <property type="entry name" value="DH_1"/>
    <property type="match status" value="1"/>
</dbReference>
<feature type="region of interest" description="Disordered" evidence="4">
    <location>
        <begin position="885"/>
        <end position="962"/>
    </location>
</feature>
<proteinExistence type="predicted"/>
<dbReference type="CDD" id="cd00160">
    <property type="entry name" value="RhoGEF"/>
    <property type="match status" value="1"/>
</dbReference>
<dbReference type="GO" id="GO:0005737">
    <property type="term" value="C:cytoplasm"/>
    <property type="evidence" value="ECO:0007669"/>
    <property type="project" value="TreeGrafter"/>
</dbReference>
<dbReference type="STRING" id="6832.A0A553P780"/>
<evidence type="ECO:0000256" key="1">
    <source>
        <dbReference type="ARBA" id="ARBA00022443"/>
    </source>
</evidence>
<organism evidence="7 8">
    <name type="scientific">Tigriopus californicus</name>
    <name type="common">Marine copepod</name>
    <dbReference type="NCBI Taxonomy" id="6832"/>
    <lineage>
        <taxon>Eukaryota</taxon>
        <taxon>Metazoa</taxon>
        <taxon>Ecdysozoa</taxon>
        <taxon>Arthropoda</taxon>
        <taxon>Crustacea</taxon>
        <taxon>Multicrustacea</taxon>
        <taxon>Hexanauplia</taxon>
        <taxon>Copepoda</taxon>
        <taxon>Harpacticoida</taxon>
        <taxon>Harpacticidae</taxon>
        <taxon>Tigriopus</taxon>
    </lineage>
</organism>
<feature type="compositionally biased region" description="Basic and acidic residues" evidence="4">
    <location>
        <begin position="947"/>
        <end position="962"/>
    </location>
</feature>
<dbReference type="OMA" id="KGIVFCK"/>
<dbReference type="SMART" id="SM00326">
    <property type="entry name" value="SH3"/>
    <property type="match status" value="1"/>
</dbReference>
<evidence type="ECO:0000259" key="6">
    <source>
        <dbReference type="PROSITE" id="PS50010"/>
    </source>
</evidence>
<dbReference type="Pfam" id="PF22697">
    <property type="entry name" value="SOS1_NGEF_PH"/>
    <property type="match status" value="1"/>
</dbReference>
<feature type="compositionally biased region" description="Low complexity" evidence="4">
    <location>
        <begin position="169"/>
        <end position="185"/>
    </location>
</feature>
<evidence type="ECO:0000256" key="2">
    <source>
        <dbReference type="ARBA" id="ARBA00022658"/>
    </source>
</evidence>
<dbReference type="SMART" id="SM00325">
    <property type="entry name" value="RhoGEF"/>
    <property type="match status" value="1"/>
</dbReference>
<dbReference type="GO" id="GO:0005085">
    <property type="term" value="F:guanyl-nucleotide exchange factor activity"/>
    <property type="evidence" value="ECO:0007669"/>
    <property type="project" value="UniProtKB-KW"/>
</dbReference>
<dbReference type="SUPFAM" id="SSF50729">
    <property type="entry name" value="PH domain-like"/>
    <property type="match status" value="1"/>
</dbReference>
<name>A0A553P780_TIGCA</name>
<dbReference type="Proteomes" id="UP000318571">
    <property type="component" value="Chromosome 3"/>
</dbReference>
<evidence type="ECO:0000256" key="4">
    <source>
        <dbReference type="SAM" id="MobiDB-lite"/>
    </source>
</evidence>
<dbReference type="Gene3D" id="1.20.58.60">
    <property type="match status" value="1"/>
</dbReference>
<keyword evidence="2" id="KW-0344">Guanine-nucleotide releasing factor</keyword>
<feature type="region of interest" description="Disordered" evidence="4">
    <location>
        <begin position="162"/>
        <end position="185"/>
    </location>
</feature>
<dbReference type="InterPro" id="IPR055251">
    <property type="entry name" value="SOS1_NGEF_PH"/>
</dbReference>
<dbReference type="SUPFAM" id="SSF50044">
    <property type="entry name" value="SH3-domain"/>
    <property type="match status" value="1"/>
</dbReference>
<dbReference type="InterPro" id="IPR001452">
    <property type="entry name" value="SH3_domain"/>
</dbReference>
<dbReference type="PROSITE" id="PS50010">
    <property type="entry name" value="DH_2"/>
    <property type="match status" value="1"/>
</dbReference>
<dbReference type="InterPro" id="IPR035899">
    <property type="entry name" value="DBL_dom_sf"/>
</dbReference>
<feature type="domain" description="SH3" evidence="5">
    <location>
        <begin position="964"/>
        <end position="1026"/>
    </location>
</feature>
<evidence type="ECO:0000256" key="3">
    <source>
        <dbReference type="PROSITE-ProRule" id="PRU00192"/>
    </source>
</evidence>
<evidence type="ECO:0000259" key="5">
    <source>
        <dbReference type="PROSITE" id="PS50002"/>
    </source>
</evidence>
<accession>A0A553P780</accession>
<dbReference type="InterPro" id="IPR000219">
    <property type="entry name" value="DH_dom"/>
</dbReference>
<dbReference type="Gene3D" id="1.20.900.10">
    <property type="entry name" value="Dbl homology (DH) domain"/>
    <property type="match status" value="1"/>
</dbReference>
<evidence type="ECO:0000313" key="7">
    <source>
        <dbReference type="EMBL" id="TRY73541.1"/>
    </source>
</evidence>
<dbReference type="CDD" id="cd11856">
    <property type="entry name" value="SH3_p47phox_like"/>
    <property type="match status" value="1"/>
</dbReference>
<sequence>MESAVGNAHPTLGPTPSIITKTMEVPNMSSLGPGTHVVPGIAVPPMVPQPNVVNGHVMLKDVIELVRMNLVGVPSGFTKLGYPIIYFPDSSSRSFPTVLESDLHLLFNYYLSVVPRTEQGTGFALIVDRSAGMDWTYVRNVFHRVITLFPARIREVYLIHRDGDPPPRSRQSSSSNGSTASSNSSKDIVHQLMDEFLLDFDIFQIDDPADLLHYIDAKCLPRDLGGQVNGDIENWLVLQEHVEGFSYNARRIARRLAQFVGLLNQEDINYRGEALREIAAKNRGNYRKLRKELEDLTDHGLLMLKSLQRPDANVMQRLAVQVLCKQLDQAWTYFSRSWKMQDHVYVQYLELNTFQQRYRELANTFVDNDRMVRELPISGSSTEEVNAALDKIDSVTQSVSIAMTKARELTKMGQDLMNAHNFATDCVQPKITELKMICQKLELMLNEKRRLLHKFLDLMDCLDLVAKWCTTATDHLDLRELNQSHRIEPNGSGPDEDVFSQIRQIDYLLSKSQELKLRSRQDFEESFEEIKNFMSAQTLFAVDDSLERLDAVTYRVMQRREELRSKAMRTDRKFSLSEHDPNESMKIRRENILAELLATESKYVSDLEEILIHYRDKLEVSNLTETRQKAQIIFGNLDEIHEFHSTVFHPELERCGVNPSGVARTILTNCQEVKILYSHYCQNMSASRQAIQDLGGEQTPSSILVHCQQDAGHQLPLSSYLLKPMQRLTKYQLLIKDLTESSNVVCGKPELEEALAELLSVIKVVNDSMHDITIKGLPNATFQVTSENKGQSQILFSRNKSQRRHVFLYDNHVVFCKAINEKNQTYHFKFSLGTSSLGMSSIVKGEEKKIELWVHGRNELYTLEAKTKKIKDDFGTDLRKVIIRQKEHRGHRAQPQIFYDTASTTTASTESGEHQARTSKSSRLTRSRSLESGRANAPLRSRSLDCAGDRSSPEMDGNGSKHYEHGGRYMVLADYMALTGREIDLTEDEIVELVKVGCAGWWYVRLSAYPYPEGWAPSTYLEKLTND</sequence>
<keyword evidence="1 3" id="KW-0728">SH3 domain</keyword>
<dbReference type="Gene3D" id="2.30.29.30">
    <property type="entry name" value="Pleckstrin-homology domain (PH domain)/Phosphotyrosine-binding domain (PTB)"/>
    <property type="match status" value="1"/>
</dbReference>
<gene>
    <name evidence="7" type="ORF">TCAL_03364</name>
</gene>
<evidence type="ECO:0000313" key="8">
    <source>
        <dbReference type="Proteomes" id="UP000318571"/>
    </source>
</evidence>
<dbReference type="InterPro" id="IPR036028">
    <property type="entry name" value="SH3-like_dom_sf"/>
</dbReference>
<dbReference type="GO" id="GO:0035556">
    <property type="term" value="P:intracellular signal transduction"/>
    <property type="evidence" value="ECO:0007669"/>
    <property type="project" value="InterPro"/>
</dbReference>
<dbReference type="PANTHER" id="PTHR22826:SF211">
    <property type="entry name" value="LD43457P"/>
    <property type="match status" value="1"/>
</dbReference>
<dbReference type="InterPro" id="IPR001331">
    <property type="entry name" value="GDS_CDC24_CS"/>
</dbReference>
<dbReference type="PANTHER" id="PTHR22826">
    <property type="entry name" value="RHO GUANINE EXCHANGE FACTOR-RELATED"/>
    <property type="match status" value="1"/>
</dbReference>
<dbReference type="AlphaFoldDB" id="A0A553P780"/>
<dbReference type="EMBL" id="VCGU01000007">
    <property type="protein sequence ID" value="TRY73541.1"/>
    <property type="molecule type" value="Genomic_DNA"/>
</dbReference>
<dbReference type="Pfam" id="PF13716">
    <property type="entry name" value="CRAL_TRIO_2"/>
    <property type="match status" value="1"/>
</dbReference>
<dbReference type="Pfam" id="PF00621">
    <property type="entry name" value="RhoGEF"/>
    <property type="match status" value="1"/>
</dbReference>